<accession>A0AAV5W698</accession>
<reference evidence="1" key="1">
    <citation type="submission" date="2023-10" db="EMBL/GenBank/DDBJ databases">
        <title>Genome assembly of Pristionchus species.</title>
        <authorList>
            <person name="Yoshida K."/>
            <person name="Sommer R.J."/>
        </authorList>
    </citation>
    <scope>NUCLEOTIDE SEQUENCE</scope>
    <source>
        <strain evidence="1">RS5133</strain>
    </source>
</reference>
<dbReference type="AlphaFoldDB" id="A0AAV5W698"/>
<evidence type="ECO:0000313" key="2">
    <source>
        <dbReference type="Proteomes" id="UP001432322"/>
    </source>
</evidence>
<evidence type="ECO:0000313" key="1">
    <source>
        <dbReference type="EMBL" id="GMT27691.1"/>
    </source>
</evidence>
<name>A0AAV5W698_9BILA</name>
<sequence length="73" mass="8178">AVLLLSLFFTVSYAASLRECGEHQRYNAETNSCYMCPTDQVIENGKCVECKPGTHRDFKTKTCMPNENCPAIV</sequence>
<dbReference type="EMBL" id="BTSY01000005">
    <property type="protein sequence ID" value="GMT27691.1"/>
    <property type="molecule type" value="Genomic_DNA"/>
</dbReference>
<keyword evidence="2" id="KW-1185">Reference proteome</keyword>
<proteinExistence type="predicted"/>
<evidence type="ECO:0008006" key="3">
    <source>
        <dbReference type="Google" id="ProtNLM"/>
    </source>
</evidence>
<dbReference type="SUPFAM" id="SSF57184">
    <property type="entry name" value="Growth factor receptor domain"/>
    <property type="match status" value="1"/>
</dbReference>
<dbReference type="Proteomes" id="UP001432322">
    <property type="component" value="Unassembled WGS sequence"/>
</dbReference>
<gene>
    <name evidence="1" type="ORF">PFISCL1PPCAC_18988</name>
</gene>
<dbReference type="InterPro" id="IPR009030">
    <property type="entry name" value="Growth_fac_rcpt_cys_sf"/>
</dbReference>
<protein>
    <recommendedName>
        <fullName evidence="3">TNFR-Cys domain-containing protein</fullName>
    </recommendedName>
</protein>
<comment type="caution">
    <text evidence="1">The sequence shown here is derived from an EMBL/GenBank/DDBJ whole genome shotgun (WGS) entry which is preliminary data.</text>
</comment>
<feature type="non-terminal residue" evidence="1">
    <location>
        <position position="1"/>
    </location>
</feature>
<feature type="non-terminal residue" evidence="1">
    <location>
        <position position="73"/>
    </location>
</feature>
<organism evidence="1 2">
    <name type="scientific">Pristionchus fissidentatus</name>
    <dbReference type="NCBI Taxonomy" id="1538716"/>
    <lineage>
        <taxon>Eukaryota</taxon>
        <taxon>Metazoa</taxon>
        <taxon>Ecdysozoa</taxon>
        <taxon>Nematoda</taxon>
        <taxon>Chromadorea</taxon>
        <taxon>Rhabditida</taxon>
        <taxon>Rhabditina</taxon>
        <taxon>Diplogasteromorpha</taxon>
        <taxon>Diplogasteroidea</taxon>
        <taxon>Neodiplogasteridae</taxon>
        <taxon>Pristionchus</taxon>
    </lineage>
</organism>